<dbReference type="Proteomes" id="UP000515153">
    <property type="component" value="Unplaced"/>
</dbReference>
<dbReference type="AlphaFoldDB" id="A0A6P8BF13"/>
<dbReference type="KEGG" id="pgri:PgNI_04209"/>
<sequence length="68" mass="7397">MHDLKTGPGLYLVAVHASPSQIGPVSSYPGARQRHQAHARASMSLLLDMKNCYSSKSPALDLCPLFHH</sequence>
<reference evidence="2" key="1">
    <citation type="journal article" date="2019" name="Mol. Biol. Evol.">
        <title>Blast fungal genomes show frequent chromosomal changes, gene gains and losses, and effector gene turnover.</title>
        <authorList>
            <person name="Gomez Luciano L.B."/>
            <person name="Jason Tsai I."/>
            <person name="Chuma I."/>
            <person name="Tosa Y."/>
            <person name="Chen Y.H."/>
            <person name="Li J.Y."/>
            <person name="Li M.Y."/>
            <person name="Jade Lu M.Y."/>
            <person name="Nakayashiki H."/>
            <person name="Li W.H."/>
        </authorList>
    </citation>
    <scope>NUCLEOTIDE SEQUENCE</scope>
    <source>
        <strain evidence="2">NI907</strain>
    </source>
</reference>
<protein>
    <submittedName>
        <fullName evidence="2">Uncharacterized protein</fullName>
    </submittedName>
</protein>
<proteinExistence type="predicted"/>
<dbReference type="GeneID" id="41959169"/>
<gene>
    <name evidence="2" type="ORF">PgNI_04209</name>
</gene>
<dbReference type="RefSeq" id="XP_030985795.1">
    <property type="nucleotide sequence ID" value="XM_031124260.1"/>
</dbReference>
<reference evidence="2" key="2">
    <citation type="submission" date="2019-10" db="EMBL/GenBank/DDBJ databases">
        <authorList>
            <consortium name="NCBI Genome Project"/>
        </authorList>
    </citation>
    <scope>NUCLEOTIDE SEQUENCE</scope>
    <source>
        <strain evidence="2">NI907</strain>
    </source>
</reference>
<name>A0A6P8BF13_PYRGI</name>
<keyword evidence="1" id="KW-1185">Reference proteome</keyword>
<evidence type="ECO:0000313" key="1">
    <source>
        <dbReference type="Proteomes" id="UP000515153"/>
    </source>
</evidence>
<evidence type="ECO:0000313" key="2">
    <source>
        <dbReference type="RefSeq" id="XP_030985795.1"/>
    </source>
</evidence>
<reference evidence="2" key="3">
    <citation type="submission" date="2025-08" db="UniProtKB">
        <authorList>
            <consortium name="RefSeq"/>
        </authorList>
    </citation>
    <scope>IDENTIFICATION</scope>
    <source>
        <strain evidence="2">NI907</strain>
    </source>
</reference>
<organism evidence="1 2">
    <name type="scientific">Pyricularia grisea</name>
    <name type="common">Crabgrass-specific blast fungus</name>
    <name type="synonym">Magnaporthe grisea</name>
    <dbReference type="NCBI Taxonomy" id="148305"/>
    <lineage>
        <taxon>Eukaryota</taxon>
        <taxon>Fungi</taxon>
        <taxon>Dikarya</taxon>
        <taxon>Ascomycota</taxon>
        <taxon>Pezizomycotina</taxon>
        <taxon>Sordariomycetes</taxon>
        <taxon>Sordariomycetidae</taxon>
        <taxon>Magnaporthales</taxon>
        <taxon>Pyriculariaceae</taxon>
        <taxon>Pyricularia</taxon>
    </lineage>
</organism>
<accession>A0A6P8BF13</accession>